<keyword evidence="4" id="KW-1185">Reference proteome</keyword>
<organism evidence="3 4">
    <name type="scientific">Ureibacillus manganicus DSM 26584</name>
    <dbReference type="NCBI Taxonomy" id="1384049"/>
    <lineage>
        <taxon>Bacteria</taxon>
        <taxon>Bacillati</taxon>
        <taxon>Bacillota</taxon>
        <taxon>Bacilli</taxon>
        <taxon>Bacillales</taxon>
        <taxon>Caryophanaceae</taxon>
        <taxon>Ureibacillus</taxon>
    </lineage>
</organism>
<keyword evidence="1" id="KW-0479">Metal-binding</keyword>
<dbReference type="PANTHER" id="PTHR11014:SF169">
    <property type="entry name" value="CLAN MH, FAMILY M20, PEPTIDASE T-LIKE METALLOPEPTIDASE"/>
    <property type="match status" value="1"/>
</dbReference>
<dbReference type="InterPro" id="IPR011650">
    <property type="entry name" value="Peptidase_M20_dimer"/>
</dbReference>
<dbReference type="GO" id="GO:0016787">
    <property type="term" value="F:hydrolase activity"/>
    <property type="evidence" value="ECO:0007669"/>
    <property type="project" value="UniProtKB-KW"/>
</dbReference>
<evidence type="ECO:0000259" key="2">
    <source>
        <dbReference type="Pfam" id="PF07687"/>
    </source>
</evidence>
<feature type="binding site" evidence="1">
    <location>
        <position position="130"/>
    </location>
    <ligand>
        <name>Mn(2+)</name>
        <dbReference type="ChEBI" id="CHEBI:29035"/>
        <label>2</label>
    </ligand>
</feature>
<dbReference type="PIRSF" id="PIRSF005962">
    <property type="entry name" value="Pept_M20D_amidohydro"/>
    <property type="match status" value="1"/>
</dbReference>
<dbReference type="InterPro" id="IPR036264">
    <property type="entry name" value="Bact_exopeptidase_dim_dom"/>
</dbReference>
<dbReference type="Proteomes" id="UP000030416">
    <property type="component" value="Unassembled WGS sequence"/>
</dbReference>
<feature type="domain" description="Peptidase M20 dimerisation" evidence="2">
    <location>
        <begin position="171"/>
        <end position="272"/>
    </location>
</feature>
<comment type="caution">
    <text evidence="3">The sequence shown here is derived from an EMBL/GenBank/DDBJ whole genome shotgun (WGS) entry which is preliminary data.</text>
</comment>
<feature type="binding site" evidence="1">
    <location>
        <position position="348"/>
    </location>
    <ligand>
        <name>Mn(2+)</name>
        <dbReference type="ChEBI" id="CHEBI:29035"/>
        <label>2</label>
    </ligand>
</feature>
<dbReference type="Pfam" id="PF07687">
    <property type="entry name" value="M20_dimer"/>
    <property type="match status" value="1"/>
</dbReference>
<dbReference type="SUPFAM" id="SSF55031">
    <property type="entry name" value="Bacterial exopeptidase dimerisation domain"/>
    <property type="match status" value="1"/>
</dbReference>
<dbReference type="RefSeq" id="WP_036183307.1">
    <property type="nucleotide sequence ID" value="NZ_AVDA01000004.1"/>
</dbReference>
<sequence>MEKKNLELAIQLRHELHAHPELSYQEVWTKQHLMNFLKEHTTRLEIVDQGKYFYAVYRAGEGKRNVAFRADFDALPIPETIELPYGSQIPGVSHKCGHDGHSASLAGFALEVDQKGADHNVFFLFQHAEETGQGAIEAQELIDAEKIDEIFGYHNMSGFPEGMVGVIDGTAHCASRGMSIEMIGSPSHASEPENGKNPSFAIAKIIDAIPQFTSTENNEGLVLCTIIQIDVGSENYGIQAHTGALRMTIRAEKEVELDRLQQSIEVLTKKLCEEQGIEVSFKYNDIFPETANHKESSDKIRQVCQDIGLPVYELPRAYRASEDYGYYLKKTKGAFCYVGNGENYAPIHTFEYDFRDENIEIAVELFKGLVGTK</sequence>
<dbReference type="PANTHER" id="PTHR11014">
    <property type="entry name" value="PEPTIDASE M20 FAMILY MEMBER"/>
    <property type="match status" value="1"/>
</dbReference>
<dbReference type="STRING" id="1384049.CD29_04490"/>
<feature type="binding site" evidence="1">
    <location>
        <position position="154"/>
    </location>
    <ligand>
        <name>Mn(2+)</name>
        <dbReference type="ChEBI" id="CHEBI:29035"/>
        <label>2</label>
    </ligand>
</feature>
<evidence type="ECO:0000313" key="3">
    <source>
        <dbReference type="EMBL" id="KGR79798.1"/>
    </source>
</evidence>
<evidence type="ECO:0000256" key="1">
    <source>
        <dbReference type="PIRSR" id="PIRSR005962-1"/>
    </source>
</evidence>
<proteinExistence type="predicted"/>
<dbReference type="NCBIfam" id="TIGR01891">
    <property type="entry name" value="amidohydrolases"/>
    <property type="match status" value="1"/>
</dbReference>
<keyword evidence="3" id="KW-0378">Hydrolase</keyword>
<protein>
    <submittedName>
        <fullName evidence="3">Amidohydrolase</fullName>
    </submittedName>
</protein>
<evidence type="ECO:0000313" key="4">
    <source>
        <dbReference type="Proteomes" id="UP000030416"/>
    </source>
</evidence>
<comment type="cofactor">
    <cofactor evidence="1">
        <name>Mn(2+)</name>
        <dbReference type="ChEBI" id="CHEBI:29035"/>
    </cofactor>
    <text evidence="1">The Mn(2+) ion enhances activity.</text>
</comment>
<dbReference type="InterPro" id="IPR017439">
    <property type="entry name" value="Amidohydrolase"/>
</dbReference>
<keyword evidence="1" id="KW-0464">Manganese</keyword>
<dbReference type="Pfam" id="PF01546">
    <property type="entry name" value="Peptidase_M20"/>
    <property type="match status" value="1"/>
</dbReference>
<dbReference type="Gene3D" id="3.30.70.360">
    <property type="match status" value="1"/>
</dbReference>
<dbReference type="OrthoDB" id="9776731at2"/>
<reference evidence="3 4" key="1">
    <citation type="submission" date="2014-02" db="EMBL/GenBank/DDBJ databases">
        <title>Draft genome sequence of Lysinibacillus manganicus DSM 26584T.</title>
        <authorList>
            <person name="Zhang F."/>
            <person name="Wang G."/>
            <person name="Zhang L."/>
        </authorList>
    </citation>
    <scope>NUCLEOTIDE SEQUENCE [LARGE SCALE GENOMIC DNA]</scope>
    <source>
        <strain evidence="3 4">DSM 26584</strain>
    </source>
</reference>
<dbReference type="AlphaFoldDB" id="A0A0A3IAI9"/>
<name>A0A0A3IAI9_9BACL</name>
<accession>A0A0A3IAI9</accession>
<dbReference type="SUPFAM" id="SSF53187">
    <property type="entry name" value="Zn-dependent exopeptidases"/>
    <property type="match status" value="1"/>
</dbReference>
<dbReference type="GO" id="GO:0046872">
    <property type="term" value="F:metal ion binding"/>
    <property type="evidence" value="ECO:0007669"/>
    <property type="project" value="UniProtKB-KW"/>
</dbReference>
<feature type="binding site" evidence="1">
    <location>
        <position position="96"/>
    </location>
    <ligand>
        <name>Mn(2+)</name>
        <dbReference type="ChEBI" id="CHEBI:29035"/>
        <label>2</label>
    </ligand>
</feature>
<dbReference type="Gene3D" id="3.40.630.10">
    <property type="entry name" value="Zn peptidases"/>
    <property type="match status" value="1"/>
</dbReference>
<dbReference type="InterPro" id="IPR002933">
    <property type="entry name" value="Peptidase_M20"/>
</dbReference>
<dbReference type="EMBL" id="JPVN01000004">
    <property type="protein sequence ID" value="KGR79798.1"/>
    <property type="molecule type" value="Genomic_DNA"/>
</dbReference>
<dbReference type="eggNOG" id="COG1473">
    <property type="taxonomic scope" value="Bacteria"/>
</dbReference>
<feature type="binding site" evidence="1">
    <location>
        <position position="98"/>
    </location>
    <ligand>
        <name>Mn(2+)</name>
        <dbReference type="ChEBI" id="CHEBI:29035"/>
        <label>2</label>
    </ligand>
</feature>
<gene>
    <name evidence="3" type="ORF">CD29_04490</name>
</gene>